<dbReference type="InterPro" id="IPR002477">
    <property type="entry name" value="Peptidoglycan-bd-like"/>
</dbReference>
<dbReference type="Proteomes" id="UP000256561">
    <property type="component" value="Unassembled WGS sequence"/>
</dbReference>
<evidence type="ECO:0000256" key="7">
    <source>
        <dbReference type="PROSITE-ProRule" id="PRU01373"/>
    </source>
</evidence>
<dbReference type="Pfam" id="PF03734">
    <property type="entry name" value="YkuD"/>
    <property type="match status" value="1"/>
</dbReference>
<protein>
    <submittedName>
        <fullName evidence="10">Murein L,D-transpeptidase</fullName>
    </submittedName>
</protein>
<accession>A0A3D8M3I6</accession>
<dbReference type="InterPro" id="IPR036365">
    <property type="entry name" value="PGBD-like_sf"/>
</dbReference>
<evidence type="ECO:0000256" key="2">
    <source>
        <dbReference type="ARBA" id="ARBA00005992"/>
    </source>
</evidence>
<gene>
    <name evidence="10" type="ORF">DXV75_15510</name>
</gene>
<dbReference type="InterPro" id="IPR005490">
    <property type="entry name" value="LD_TPept_cat_dom"/>
</dbReference>
<evidence type="ECO:0000313" key="10">
    <source>
        <dbReference type="EMBL" id="RDV24094.1"/>
    </source>
</evidence>
<evidence type="ECO:0000256" key="1">
    <source>
        <dbReference type="ARBA" id="ARBA00004752"/>
    </source>
</evidence>
<keyword evidence="5 7" id="KW-0573">Peptidoglycan synthesis</keyword>
<feature type="chain" id="PRO_5017706792" evidence="8">
    <location>
        <begin position="20"/>
        <end position="541"/>
    </location>
</feature>
<dbReference type="RefSeq" id="WP_115594343.1">
    <property type="nucleotide sequence ID" value="NZ_QRHA01000014.1"/>
</dbReference>
<evidence type="ECO:0000256" key="3">
    <source>
        <dbReference type="ARBA" id="ARBA00022679"/>
    </source>
</evidence>
<evidence type="ECO:0000256" key="8">
    <source>
        <dbReference type="SAM" id="SignalP"/>
    </source>
</evidence>
<comment type="pathway">
    <text evidence="1 7">Cell wall biogenesis; peptidoglycan biosynthesis.</text>
</comment>
<feature type="active site" description="Proton donor/acceptor" evidence="7">
    <location>
        <position position="435"/>
    </location>
</feature>
<proteinExistence type="inferred from homology"/>
<keyword evidence="11" id="KW-1185">Reference proteome</keyword>
<dbReference type="InterPro" id="IPR045380">
    <property type="entry name" value="LD_TPept_scaffold_dom"/>
</dbReference>
<dbReference type="SUPFAM" id="SSF141523">
    <property type="entry name" value="L,D-transpeptidase catalytic domain-like"/>
    <property type="match status" value="1"/>
</dbReference>
<dbReference type="Pfam" id="PF01471">
    <property type="entry name" value="PG_binding_1"/>
    <property type="match status" value="1"/>
</dbReference>
<dbReference type="Gene3D" id="1.10.101.10">
    <property type="entry name" value="PGBD-like superfamily/PGBD"/>
    <property type="match status" value="1"/>
</dbReference>
<dbReference type="UniPathway" id="UPA00219"/>
<evidence type="ECO:0000256" key="4">
    <source>
        <dbReference type="ARBA" id="ARBA00022960"/>
    </source>
</evidence>
<evidence type="ECO:0000313" key="11">
    <source>
        <dbReference type="Proteomes" id="UP000256561"/>
    </source>
</evidence>
<evidence type="ECO:0000256" key="6">
    <source>
        <dbReference type="ARBA" id="ARBA00023316"/>
    </source>
</evidence>
<dbReference type="SUPFAM" id="SSF47090">
    <property type="entry name" value="PGBD-like"/>
    <property type="match status" value="1"/>
</dbReference>
<dbReference type="EMBL" id="QRHA01000014">
    <property type="protein sequence ID" value="RDV24094.1"/>
    <property type="molecule type" value="Genomic_DNA"/>
</dbReference>
<keyword evidence="3" id="KW-0808">Transferase</keyword>
<keyword evidence="4 7" id="KW-0133">Cell shape</keyword>
<comment type="similarity">
    <text evidence="2">Belongs to the YkuD family.</text>
</comment>
<dbReference type="AlphaFoldDB" id="A0A3D8M3I6"/>
<comment type="caution">
    <text evidence="10">The sequence shown here is derived from an EMBL/GenBank/DDBJ whole genome shotgun (WGS) entry which is preliminary data.</text>
</comment>
<dbReference type="OrthoDB" id="9778545at2"/>
<keyword evidence="6 7" id="KW-0961">Cell wall biogenesis/degradation</keyword>
<dbReference type="InterPro" id="IPR036366">
    <property type="entry name" value="PGBDSf"/>
</dbReference>
<dbReference type="Gene3D" id="2.40.440.10">
    <property type="entry name" value="L,D-transpeptidase catalytic domain-like"/>
    <property type="match status" value="1"/>
</dbReference>
<dbReference type="Pfam" id="PF20142">
    <property type="entry name" value="Scaffold"/>
    <property type="match status" value="1"/>
</dbReference>
<feature type="active site" description="Nucleophile" evidence="7">
    <location>
        <position position="454"/>
    </location>
</feature>
<feature type="domain" description="L,D-TPase catalytic" evidence="9">
    <location>
        <begin position="304"/>
        <end position="483"/>
    </location>
</feature>
<organism evidence="10 11">
    <name type="scientific">Alteromonas aestuariivivens</name>
    <dbReference type="NCBI Taxonomy" id="1938339"/>
    <lineage>
        <taxon>Bacteria</taxon>
        <taxon>Pseudomonadati</taxon>
        <taxon>Pseudomonadota</taxon>
        <taxon>Gammaproteobacteria</taxon>
        <taxon>Alteromonadales</taxon>
        <taxon>Alteromonadaceae</taxon>
        <taxon>Alteromonas/Salinimonas group</taxon>
        <taxon>Alteromonas</taxon>
    </lineage>
</organism>
<dbReference type="PANTHER" id="PTHR41533">
    <property type="entry name" value="L,D-TRANSPEPTIDASE HI_1667-RELATED"/>
    <property type="match status" value="1"/>
</dbReference>
<reference evidence="11" key="1">
    <citation type="submission" date="2018-08" db="EMBL/GenBank/DDBJ databases">
        <authorList>
            <person name="Zhang J."/>
            <person name="Du Z.-J."/>
        </authorList>
    </citation>
    <scope>NUCLEOTIDE SEQUENCE [LARGE SCALE GENOMIC DNA]</scope>
    <source>
        <strain evidence="11">KCTC 52655</strain>
    </source>
</reference>
<dbReference type="GO" id="GO:0016740">
    <property type="term" value="F:transferase activity"/>
    <property type="evidence" value="ECO:0007669"/>
    <property type="project" value="UniProtKB-KW"/>
</dbReference>
<keyword evidence="8" id="KW-0732">Signal</keyword>
<dbReference type="CDD" id="cd16913">
    <property type="entry name" value="YkuD_like"/>
    <property type="match status" value="1"/>
</dbReference>
<feature type="signal peptide" evidence="8">
    <location>
        <begin position="1"/>
        <end position="19"/>
    </location>
</feature>
<dbReference type="GO" id="GO:0008360">
    <property type="term" value="P:regulation of cell shape"/>
    <property type="evidence" value="ECO:0007669"/>
    <property type="project" value="UniProtKB-UniRule"/>
</dbReference>
<dbReference type="GO" id="GO:0004180">
    <property type="term" value="F:carboxypeptidase activity"/>
    <property type="evidence" value="ECO:0007669"/>
    <property type="project" value="UniProtKB-ARBA"/>
</dbReference>
<dbReference type="PANTHER" id="PTHR41533:SF2">
    <property type="entry name" value="BLR7131 PROTEIN"/>
    <property type="match status" value="1"/>
</dbReference>
<sequence length="541" mass="61418">MRIAILCCLVISVNFTVTAQTIGQYLQQQLEPLVIGEGRFINNQPVHASELVIAAYSANRFEPIWADLVYAAKALELIGESGAEGLSPQDYHYDTISRFLNDIRQSPDEALQAQFDILLTDAVMTYATHLIRGKVNPQSLTPTWNYELFNVSPSGAAAALLRHVKEQTLHQGLSDLSPKLPQYQGLKDALKFYSRLAESGVQEQVQLSETVLRPGESGPAVPALRRQLANLGYFEGQSDLVGALYDDELVSSVRQLQSHHGLSADGIIGRQTLEVLNRPYHQVVDQIRVNLERIRWVDNSLSERFLVVNIAGFELFLYQEGTLQWKTRVIVGRDYTKTPVFKEKLRYIVVNPTWTVPRSIGGGIIEKQKRDPDYLSQKDFIVVDNRRNPVDPASINWASMNRQNFPYWFVQTPSENNALGQIKFMFPNKYAIYLHDTPAKSLFDSETRTFSHGCVRVEKPFELAEYILSQNAEWQTGDIASIVETRQTEKIFLDQPLDIFLMYWTAMATRDGLHFYPDVYGRDAALLKQLQQPMTGHENNT</sequence>
<dbReference type="PROSITE" id="PS52029">
    <property type="entry name" value="LD_TPASE"/>
    <property type="match status" value="1"/>
</dbReference>
<evidence type="ECO:0000259" key="9">
    <source>
        <dbReference type="PROSITE" id="PS52029"/>
    </source>
</evidence>
<dbReference type="InterPro" id="IPR052905">
    <property type="entry name" value="LD-transpeptidase_YkuD-like"/>
</dbReference>
<dbReference type="InterPro" id="IPR038063">
    <property type="entry name" value="Transpep_catalytic_dom"/>
</dbReference>
<evidence type="ECO:0000256" key="5">
    <source>
        <dbReference type="ARBA" id="ARBA00022984"/>
    </source>
</evidence>
<dbReference type="GO" id="GO:0009252">
    <property type="term" value="P:peptidoglycan biosynthetic process"/>
    <property type="evidence" value="ECO:0007669"/>
    <property type="project" value="UniProtKB-UniPathway"/>
</dbReference>
<dbReference type="GO" id="GO:0071555">
    <property type="term" value="P:cell wall organization"/>
    <property type="evidence" value="ECO:0007669"/>
    <property type="project" value="UniProtKB-UniRule"/>
</dbReference>
<name>A0A3D8M3I6_9ALTE</name>